<evidence type="ECO:0000256" key="1">
    <source>
        <dbReference type="ARBA" id="ARBA00004651"/>
    </source>
</evidence>
<evidence type="ECO:0000256" key="4">
    <source>
        <dbReference type="ARBA" id="ARBA00022692"/>
    </source>
</evidence>
<organism evidence="9 10">
    <name type="scientific">Adhaeribacter swui</name>
    <dbReference type="NCBI Taxonomy" id="2086471"/>
    <lineage>
        <taxon>Bacteria</taxon>
        <taxon>Pseudomonadati</taxon>
        <taxon>Bacteroidota</taxon>
        <taxon>Cytophagia</taxon>
        <taxon>Cytophagales</taxon>
        <taxon>Hymenobacteraceae</taxon>
        <taxon>Adhaeribacter</taxon>
    </lineage>
</organism>
<dbReference type="GO" id="GO:0016413">
    <property type="term" value="F:O-acetyltransferase activity"/>
    <property type="evidence" value="ECO:0007669"/>
    <property type="project" value="TreeGrafter"/>
</dbReference>
<keyword evidence="9" id="KW-0012">Acyltransferase</keyword>
<evidence type="ECO:0000256" key="3">
    <source>
        <dbReference type="ARBA" id="ARBA00022475"/>
    </source>
</evidence>
<keyword evidence="5 7" id="KW-1133">Transmembrane helix</keyword>
<comment type="similarity">
    <text evidence="2">Belongs to the acyltransferase 3 family.</text>
</comment>
<evidence type="ECO:0000313" key="9">
    <source>
        <dbReference type="EMBL" id="QNF34678.1"/>
    </source>
</evidence>
<dbReference type="PANTHER" id="PTHR40074">
    <property type="entry name" value="O-ACETYLTRANSFERASE WECH"/>
    <property type="match status" value="1"/>
</dbReference>
<name>A0A7G7GBZ4_9BACT</name>
<feature type="transmembrane region" description="Helical" evidence="7">
    <location>
        <begin position="37"/>
        <end position="60"/>
    </location>
</feature>
<sequence>MRKDFQQIDVIKGFAIISVIILHSVDQKALLKTYSVLHIWQAVPLFMVLMGLNTGMSVFNKKPQFAELFTTTYFKKKFDRIVVPFLLIFGLSIILGFIWYWLTGHYKIEFRKSNLMGVLPVSGPGNYFITLTFQSILLLPFIKYGFKWHPFFTIIALVVLEVAFLLLSADLPLFSRNKYLYSAAFPRYFSAIAFGLVLSKLVFRQARATKITLITSAALISGVYLLEMMYGDLNLPQIKEEWKTQNVLTFSYAAFVVLLLFKALPSQSDNPVLKFLAILGKASYHIFLVQIIYFGLIENRFNLVLNLGVCLAVGYLFCRYEKTIRQYFRSKSINPVF</sequence>
<keyword evidence="10" id="KW-1185">Reference proteome</keyword>
<evidence type="ECO:0000256" key="5">
    <source>
        <dbReference type="ARBA" id="ARBA00022989"/>
    </source>
</evidence>
<feature type="transmembrane region" description="Helical" evidence="7">
    <location>
        <begin position="273"/>
        <end position="297"/>
    </location>
</feature>
<keyword evidence="6 7" id="KW-0472">Membrane</keyword>
<evidence type="ECO:0000256" key="2">
    <source>
        <dbReference type="ARBA" id="ARBA00007400"/>
    </source>
</evidence>
<dbReference type="GO" id="GO:0005886">
    <property type="term" value="C:plasma membrane"/>
    <property type="evidence" value="ECO:0007669"/>
    <property type="project" value="UniProtKB-SubCell"/>
</dbReference>
<keyword evidence="9" id="KW-0808">Transferase</keyword>
<dbReference type="Pfam" id="PF01757">
    <property type="entry name" value="Acyl_transf_3"/>
    <property type="match status" value="1"/>
</dbReference>
<dbReference type="KEGG" id="aswu:HUW51_18815"/>
<feature type="transmembrane region" description="Helical" evidence="7">
    <location>
        <begin position="303"/>
        <end position="320"/>
    </location>
</feature>
<proteinExistence type="inferred from homology"/>
<dbReference type="GO" id="GO:0009246">
    <property type="term" value="P:enterobacterial common antigen biosynthetic process"/>
    <property type="evidence" value="ECO:0007669"/>
    <property type="project" value="TreeGrafter"/>
</dbReference>
<accession>A0A7G7GBZ4</accession>
<keyword evidence="3" id="KW-1003">Cell membrane</keyword>
<feature type="domain" description="Acyltransferase 3" evidence="8">
    <location>
        <begin position="7"/>
        <end position="304"/>
    </location>
</feature>
<evidence type="ECO:0000256" key="6">
    <source>
        <dbReference type="ARBA" id="ARBA00023136"/>
    </source>
</evidence>
<feature type="transmembrane region" description="Helical" evidence="7">
    <location>
        <begin position="81"/>
        <end position="102"/>
    </location>
</feature>
<feature type="transmembrane region" description="Helical" evidence="7">
    <location>
        <begin position="242"/>
        <end position="261"/>
    </location>
</feature>
<dbReference type="AlphaFoldDB" id="A0A7G7GBZ4"/>
<feature type="transmembrane region" description="Helical" evidence="7">
    <location>
        <begin position="122"/>
        <end position="141"/>
    </location>
</feature>
<dbReference type="PANTHER" id="PTHR40074:SF2">
    <property type="entry name" value="O-ACETYLTRANSFERASE WECH"/>
    <property type="match status" value="1"/>
</dbReference>
<dbReference type="InterPro" id="IPR002656">
    <property type="entry name" value="Acyl_transf_3_dom"/>
</dbReference>
<reference evidence="9 10" key="1">
    <citation type="journal article" date="2018" name="Int. J. Syst. Evol. Microbiol.">
        <title>Adhaeribacter swui sp. nov., isolated from wet mud.</title>
        <authorList>
            <person name="Kim D.U."/>
            <person name="Kim K.W."/>
            <person name="Kang M.S."/>
            <person name="Kim J.Y."/>
            <person name="Jang J.H."/>
            <person name="Kim M.K."/>
        </authorList>
    </citation>
    <scope>NUCLEOTIDE SEQUENCE [LARGE SCALE GENOMIC DNA]</scope>
    <source>
        <strain evidence="9 10">KCTC 52873</strain>
    </source>
</reference>
<dbReference type="Proteomes" id="UP000515237">
    <property type="component" value="Chromosome"/>
</dbReference>
<evidence type="ECO:0000259" key="8">
    <source>
        <dbReference type="Pfam" id="PF01757"/>
    </source>
</evidence>
<feature type="transmembrane region" description="Helical" evidence="7">
    <location>
        <begin position="211"/>
        <end position="230"/>
    </location>
</feature>
<feature type="transmembrane region" description="Helical" evidence="7">
    <location>
        <begin position="148"/>
        <end position="167"/>
    </location>
</feature>
<gene>
    <name evidence="9" type="ORF">HUW51_18815</name>
</gene>
<keyword evidence="4 7" id="KW-0812">Transmembrane</keyword>
<protein>
    <submittedName>
        <fullName evidence="9">Acyltransferase</fullName>
    </submittedName>
</protein>
<dbReference type="RefSeq" id="WP_185271173.1">
    <property type="nucleotide sequence ID" value="NZ_CP055156.1"/>
</dbReference>
<feature type="transmembrane region" description="Helical" evidence="7">
    <location>
        <begin position="179"/>
        <end position="199"/>
    </location>
</feature>
<evidence type="ECO:0000256" key="7">
    <source>
        <dbReference type="SAM" id="Phobius"/>
    </source>
</evidence>
<evidence type="ECO:0000313" key="10">
    <source>
        <dbReference type="Proteomes" id="UP000515237"/>
    </source>
</evidence>
<comment type="subcellular location">
    <subcellularLocation>
        <location evidence="1">Cell membrane</location>
        <topology evidence="1">Multi-pass membrane protein</topology>
    </subcellularLocation>
</comment>
<dbReference type="EMBL" id="CP055156">
    <property type="protein sequence ID" value="QNF34678.1"/>
    <property type="molecule type" value="Genomic_DNA"/>
</dbReference>